<comment type="catalytic activity">
    <reaction evidence="7 8">
        <text>an N-acyl-L-alpha-aminoacyl-tRNA + H2O = an N-acyl-L-amino acid + a tRNA + H(+)</text>
        <dbReference type="Rhea" id="RHEA:54448"/>
        <dbReference type="Rhea" id="RHEA-COMP:10123"/>
        <dbReference type="Rhea" id="RHEA-COMP:13883"/>
        <dbReference type="ChEBI" id="CHEBI:15377"/>
        <dbReference type="ChEBI" id="CHEBI:15378"/>
        <dbReference type="ChEBI" id="CHEBI:59874"/>
        <dbReference type="ChEBI" id="CHEBI:78442"/>
        <dbReference type="ChEBI" id="CHEBI:138191"/>
        <dbReference type="EC" id="3.1.1.29"/>
    </reaction>
</comment>
<dbReference type="Pfam" id="PF01195">
    <property type="entry name" value="Pept_tRNA_hydro"/>
    <property type="match status" value="1"/>
</dbReference>
<feature type="binding site" evidence="7">
    <location>
        <position position="16"/>
    </location>
    <ligand>
        <name>tRNA</name>
        <dbReference type="ChEBI" id="CHEBI:17843"/>
    </ligand>
</feature>
<feature type="site" description="Discriminates between blocked and unblocked aminoacyl-tRNA" evidence="7">
    <location>
        <position position="11"/>
    </location>
</feature>
<accession>A0ABW8U4A2</accession>
<sequence>MTIKLIVGLGNPGNEYKDTRHNAGFWFIDKVADRFGICLNHDKKFRGDVGRGKIFGQDIRLLKPDTFMNLSGMAVAPLAKFYNIQADEILIAHDELDIGAGSMRLKTGGGHGGHNGLKDITPHIGANFHRLRIGIGHPGHASKVSGWVLSKPSSDDLISIDRALDCAIEHLKIIMTGDFDKARNGINGFKPIS</sequence>
<dbReference type="PANTHER" id="PTHR17224">
    <property type="entry name" value="PEPTIDYL-TRNA HYDROLASE"/>
    <property type="match status" value="1"/>
</dbReference>
<evidence type="ECO:0000256" key="7">
    <source>
        <dbReference type="HAMAP-Rule" id="MF_00083"/>
    </source>
</evidence>
<proteinExistence type="inferred from homology"/>
<dbReference type="EC" id="3.1.1.29" evidence="1 7"/>
<dbReference type="EMBL" id="JBJJXE010000003">
    <property type="protein sequence ID" value="MFL1731981.1"/>
    <property type="molecule type" value="Genomic_DNA"/>
</dbReference>
<gene>
    <name evidence="7 10" type="primary">pth</name>
    <name evidence="10" type="ORF">ACJHVH_03065</name>
</gene>
<evidence type="ECO:0000256" key="6">
    <source>
        <dbReference type="ARBA" id="ARBA00050038"/>
    </source>
</evidence>
<evidence type="ECO:0000256" key="3">
    <source>
        <dbReference type="ARBA" id="ARBA00022801"/>
    </source>
</evidence>
<feature type="binding site" evidence="7">
    <location>
        <position position="69"/>
    </location>
    <ligand>
        <name>tRNA</name>
        <dbReference type="ChEBI" id="CHEBI:17843"/>
    </ligand>
</feature>
<dbReference type="Proteomes" id="UP001624684">
    <property type="component" value="Unassembled WGS sequence"/>
</dbReference>
<dbReference type="InterPro" id="IPR001328">
    <property type="entry name" value="Pept_tRNA_hydro"/>
</dbReference>
<comment type="subcellular location">
    <subcellularLocation>
        <location evidence="7">Cytoplasm</location>
    </subcellularLocation>
</comment>
<evidence type="ECO:0000256" key="9">
    <source>
        <dbReference type="RuleBase" id="RU004320"/>
    </source>
</evidence>
<evidence type="ECO:0000256" key="8">
    <source>
        <dbReference type="RuleBase" id="RU000673"/>
    </source>
</evidence>
<keyword evidence="7" id="KW-0963">Cytoplasm</keyword>
<comment type="caution">
    <text evidence="10">The sequence shown here is derived from an EMBL/GenBank/DDBJ whole genome shotgun (WGS) entry which is preliminary data.</text>
</comment>
<evidence type="ECO:0000313" key="11">
    <source>
        <dbReference type="Proteomes" id="UP001624684"/>
    </source>
</evidence>
<keyword evidence="2 7" id="KW-0820">tRNA-binding</keyword>
<comment type="function">
    <text evidence="7">Catalyzes the release of premature peptidyl moieties from peptidyl-tRNA molecules trapped in stalled 50S ribosomal subunits, and thus maintains levels of free tRNAs and 50S ribosomes.</text>
</comment>
<dbReference type="Gene3D" id="3.40.50.1470">
    <property type="entry name" value="Peptidyl-tRNA hydrolase"/>
    <property type="match status" value="1"/>
</dbReference>
<feature type="binding site" evidence="7">
    <location>
        <position position="115"/>
    </location>
    <ligand>
        <name>tRNA</name>
        <dbReference type="ChEBI" id="CHEBI:17843"/>
    </ligand>
</feature>
<dbReference type="NCBIfam" id="TIGR00447">
    <property type="entry name" value="pth"/>
    <property type="match status" value="1"/>
</dbReference>
<dbReference type="PROSITE" id="PS01196">
    <property type="entry name" value="PEPT_TRNA_HYDROL_2"/>
    <property type="match status" value="1"/>
</dbReference>
<organism evidence="10 11">
    <name type="scientific">Moraxella oculi</name>
    <dbReference type="NCBI Taxonomy" id="2940516"/>
    <lineage>
        <taxon>Bacteria</taxon>
        <taxon>Pseudomonadati</taxon>
        <taxon>Pseudomonadota</taxon>
        <taxon>Gammaproteobacteria</taxon>
        <taxon>Moraxellales</taxon>
        <taxon>Moraxellaceae</taxon>
        <taxon>Moraxella</taxon>
    </lineage>
</organism>
<evidence type="ECO:0000313" key="10">
    <source>
        <dbReference type="EMBL" id="MFL1731981.1"/>
    </source>
</evidence>
<evidence type="ECO:0000256" key="5">
    <source>
        <dbReference type="ARBA" id="ARBA00038063"/>
    </source>
</evidence>
<dbReference type="PROSITE" id="PS01195">
    <property type="entry name" value="PEPT_TRNA_HYDROL_1"/>
    <property type="match status" value="1"/>
</dbReference>
<reference evidence="10 11" key="1">
    <citation type="submission" date="2024-11" db="EMBL/GenBank/DDBJ databases">
        <title>First Report of Moraxella oculi in Brazil in an Infectious Bovine Keratoconjunctivitis Outbreak.</title>
        <authorList>
            <person name="Carvalho C.V."/>
            <person name="Domingues R."/>
            <person name="Coutinho C."/>
            <person name="Honorio N.T.B.S."/>
            <person name="Faza D.R.L.R."/>
            <person name="Carvalho W.A."/>
            <person name="Machado A.B.F."/>
            <person name="Martins M.F."/>
            <person name="Gaspar E.B."/>
        </authorList>
    </citation>
    <scope>NUCLEOTIDE SEQUENCE [LARGE SCALE GENOMIC DNA]</scope>
    <source>
        <strain evidence="10 11">2117LE</strain>
    </source>
</reference>
<feature type="site" description="Stabilizes the basic form of H active site to accept a proton" evidence="7">
    <location>
        <position position="94"/>
    </location>
</feature>
<evidence type="ECO:0000256" key="2">
    <source>
        <dbReference type="ARBA" id="ARBA00022555"/>
    </source>
</evidence>
<dbReference type="RefSeq" id="WP_249098740.1">
    <property type="nucleotide sequence ID" value="NZ_JAMBAQ010000004.1"/>
</dbReference>
<dbReference type="InterPro" id="IPR018171">
    <property type="entry name" value="Pept_tRNA_hydro_CS"/>
</dbReference>
<keyword evidence="3 7" id="KW-0378">Hydrolase</keyword>
<dbReference type="SUPFAM" id="SSF53178">
    <property type="entry name" value="Peptidyl-tRNA hydrolase-like"/>
    <property type="match status" value="1"/>
</dbReference>
<dbReference type="CDD" id="cd00462">
    <property type="entry name" value="PTH"/>
    <property type="match status" value="1"/>
</dbReference>
<evidence type="ECO:0000256" key="4">
    <source>
        <dbReference type="ARBA" id="ARBA00022884"/>
    </source>
</evidence>
<keyword evidence="11" id="KW-1185">Reference proteome</keyword>
<dbReference type="PANTHER" id="PTHR17224:SF1">
    <property type="entry name" value="PEPTIDYL-TRNA HYDROLASE"/>
    <property type="match status" value="1"/>
</dbReference>
<dbReference type="HAMAP" id="MF_00083">
    <property type="entry name" value="Pept_tRNA_hydro_bact"/>
    <property type="match status" value="1"/>
</dbReference>
<comment type="subunit">
    <text evidence="7">Monomer.</text>
</comment>
<evidence type="ECO:0000256" key="1">
    <source>
        <dbReference type="ARBA" id="ARBA00013260"/>
    </source>
</evidence>
<feature type="binding site" evidence="7">
    <location>
        <position position="67"/>
    </location>
    <ligand>
        <name>tRNA</name>
        <dbReference type="ChEBI" id="CHEBI:17843"/>
    </ligand>
</feature>
<name>A0ABW8U4A2_9GAMM</name>
<feature type="active site" description="Proton acceptor" evidence="7">
    <location>
        <position position="21"/>
    </location>
</feature>
<keyword evidence="4 7" id="KW-0694">RNA-binding</keyword>
<dbReference type="GO" id="GO:0004045">
    <property type="term" value="F:peptidyl-tRNA hydrolase activity"/>
    <property type="evidence" value="ECO:0007669"/>
    <property type="project" value="UniProtKB-EC"/>
</dbReference>
<dbReference type="InterPro" id="IPR036416">
    <property type="entry name" value="Pept_tRNA_hydro_sf"/>
</dbReference>
<comment type="function">
    <text evidence="7">Hydrolyzes ribosome-free peptidyl-tRNAs (with 1 or more amino acids incorporated), which drop off the ribosome during protein synthesis, or as a result of ribosome stalling.</text>
</comment>
<protein>
    <recommendedName>
        <fullName evidence="6 7">Peptidyl-tRNA hydrolase</fullName>
        <shortName evidence="7">Pth</shortName>
        <ecNumber evidence="1 7">3.1.1.29</ecNumber>
    </recommendedName>
</protein>
<comment type="similarity">
    <text evidence="5 7 9">Belongs to the PTH family.</text>
</comment>